<evidence type="ECO:0000256" key="4">
    <source>
        <dbReference type="ARBA" id="ARBA00022475"/>
    </source>
</evidence>
<protein>
    <submittedName>
        <fullName evidence="9 10">Permease</fullName>
    </submittedName>
</protein>
<dbReference type="PANTHER" id="PTHR36838">
    <property type="entry name" value="AUXIN EFFLUX CARRIER FAMILY PROTEIN"/>
    <property type="match status" value="1"/>
</dbReference>
<feature type="transmembrane region" description="Helical" evidence="8">
    <location>
        <begin position="36"/>
        <end position="55"/>
    </location>
</feature>
<dbReference type="AlphaFoldDB" id="A0A0K9YJ17"/>
<evidence type="ECO:0000313" key="11">
    <source>
        <dbReference type="Proteomes" id="UP000036834"/>
    </source>
</evidence>
<feature type="transmembrane region" description="Helical" evidence="8">
    <location>
        <begin position="101"/>
        <end position="123"/>
    </location>
</feature>
<comment type="subcellular location">
    <subcellularLocation>
        <location evidence="1">Cell membrane</location>
        <topology evidence="1">Multi-pass membrane protein</topology>
    </subcellularLocation>
</comment>
<feature type="transmembrane region" description="Helical" evidence="8">
    <location>
        <begin position="227"/>
        <end position="249"/>
    </location>
</feature>
<dbReference type="Pfam" id="PF03547">
    <property type="entry name" value="Mem_trans"/>
    <property type="match status" value="1"/>
</dbReference>
<reference evidence="10" key="2">
    <citation type="submission" date="2015-07" db="EMBL/GenBank/DDBJ databases">
        <title>MeaNS - Measles Nucleotide Surveillance Program.</title>
        <authorList>
            <person name="Tran T."/>
            <person name="Druce J."/>
        </authorList>
    </citation>
    <scope>NUCLEOTIDE SEQUENCE</scope>
    <source>
        <strain evidence="10">DSM 9887</strain>
    </source>
</reference>
<keyword evidence="5 8" id="KW-0812">Transmembrane</keyword>
<evidence type="ECO:0000256" key="6">
    <source>
        <dbReference type="ARBA" id="ARBA00022989"/>
    </source>
</evidence>
<feature type="transmembrane region" description="Helical" evidence="8">
    <location>
        <begin position="288"/>
        <end position="311"/>
    </location>
</feature>
<dbReference type="PANTHER" id="PTHR36838:SF3">
    <property type="entry name" value="TRANSPORTER AUXIN EFFLUX CARRIER EC FAMILY"/>
    <property type="match status" value="1"/>
</dbReference>
<evidence type="ECO:0000256" key="8">
    <source>
        <dbReference type="SAM" id="Phobius"/>
    </source>
</evidence>
<reference evidence="9 12" key="3">
    <citation type="submission" date="2019-06" db="EMBL/GenBank/DDBJ databases">
        <title>Whole genome shotgun sequence of Brevibacillus reuszeri NBRC 15719.</title>
        <authorList>
            <person name="Hosoyama A."/>
            <person name="Uohara A."/>
            <person name="Ohji S."/>
            <person name="Ichikawa N."/>
        </authorList>
    </citation>
    <scope>NUCLEOTIDE SEQUENCE [LARGE SCALE GENOMIC DNA]</scope>
    <source>
        <strain evidence="9 12">NBRC 15719</strain>
    </source>
</reference>
<dbReference type="OrthoDB" id="401182at2"/>
<keyword evidence="4" id="KW-1003">Cell membrane</keyword>
<dbReference type="InterPro" id="IPR004776">
    <property type="entry name" value="Mem_transp_PIN-like"/>
</dbReference>
<reference evidence="11" key="1">
    <citation type="submission" date="2015-07" db="EMBL/GenBank/DDBJ databases">
        <title>Genome sequencing project for genomic taxonomy and phylogenomics of Bacillus-like bacteria.</title>
        <authorList>
            <person name="Liu B."/>
            <person name="Wang J."/>
            <person name="Zhu Y."/>
            <person name="Liu G."/>
            <person name="Chen Q."/>
            <person name="Chen Z."/>
            <person name="Lan J."/>
            <person name="Che J."/>
            <person name="Ge C."/>
            <person name="Shi H."/>
            <person name="Pan Z."/>
            <person name="Liu X."/>
        </authorList>
    </citation>
    <scope>NUCLEOTIDE SEQUENCE [LARGE SCALE GENOMIC DNA]</scope>
    <source>
        <strain evidence="11">DSM 9887</strain>
    </source>
</reference>
<keyword evidence="3" id="KW-0813">Transport</keyword>
<dbReference type="STRING" id="54915.ADS79_32365"/>
<accession>A0A0K9YJ17</accession>
<name>A0A0K9YJ17_9BACL</name>
<dbReference type="Proteomes" id="UP000319578">
    <property type="component" value="Unassembled WGS sequence"/>
</dbReference>
<feature type="transmembrane region" description="Helical" evidence="8">
    <location>
        <begin position="255"/>
        <end position="276"/>
    </location>
</feature>
<sequence length="312" mass="33446">MELQTLQQSILVMAVIIGIGSLIGYRQPLTADSRKLVITIIINVAMPCIILDGIFQTPMDKQVITQIFTIFLISILLNCLGILLGWAGARTLPLPAKKRREIAILSGLGNTGFIGLPLCAALFGPKGALLAAIFDAGVDVVLWTVGVMMLQEKGSFSLKGLKTLINIPMIAIVLGLGSALIGFAPPEPVKSLFGTLSKLASPLAMMYIGMLLPLFLRNKPQVSLPLLGMPIAFKLFLFPLLTAFLLSIFSLDQDIVSVALIQVAMPTLTLASILFARYSADEEMGAMTTVFSTLLALLSIPAVVLMGNWLLH</sequence>
<comment type="similarity">
    <text evidence="2">Belongs to the auxin efflux carrier (TC 2.A.69) family.</text>
</comment>
<dbReference type="Gene3D" id="1.20.1530.20">
    <property type="match status" value="2"/>
</dbReference>
<evidence type="ECO:0000256" key="5">
    <source>
        <dbReference type="ARBA" id="ARBA00022692"/>
    </source>
</evidence>
<dbReference type="PATRIC" id="fig|54915.3.peg.577"/>
<evidence type="ECO:0000313" key="9">
    <source>
        <dbReference type="EMBL" id="GED69171.1"/>
    </source>
</evidence>
<feature type="transmembrane region" description="Helical" evidence="8">
    <location>
        <begin position="163"/>
        <end position="184"/>
    </location>
</feature>
<feature type="transmembrane region" description="Helical" evidence="8">
    <location>
        <begin position="196"/>
        <end position="215"/>
    </location>
</feature>
<feature type="transmembrane region" description="Helical" evidence="8">
    <location>
        <begin position="67"/>
        <end position="89"/>
    </location>
</feature>
<gene>
    <name evidence="10" type="ORF">ADS79_32365</name>
    <name evidence="9" type="ORF">BRE01_28730</name>
</gene>
<dbReference type="InterPro" id="IPR038770">
    <property type="entry name" value="Na+/solute_symporter_sf"/>
</dbReference>
<keyword evidence="12" id="KW-1185">Reference proteome</keyword>
<dbReference type="GO" id="GO:0005886">
    <property type="term" value="C:plasma membrane"/>
    <property type="evidence" value="ECO:0007669"/>
    <property type="project" value="UniProtKB-SubCell"/>
</dbReference>
<dbReference type="Proteomes" id="UP000036834">
    <property type="component" value="Unassembled WGS sequence"/>
</dbReference>
<keyword evidence="6 8" id="KW-1133">Transmembrane helix</keyword>
<keyword evidence="7 8" id="KW-0472">Membrane</keyword>
<dbReference type="EMBL" id="BJON01000011">
    <property type="protein sequence ID" value="GED69171.1"/>
    <property type="molecule type" value="Genomic_DNA"/>
</dbReference>
<evidence type="ECO:0000313" key="12">
    <source>
        <dbReference type="Proteomes" id="UP000319578"/>
    </source>
</evidence>
<comment type="caution">
    <text evidence="10">The sequence shown here is derived from an EMBL/GenBank/DDBJ whole genome shotgun (WGS) entry which is preliminary data.</text>
</comment>
<dbReference type="RefSeq" id="WP_049742597.1">
    <property type="nucleotide sequence ID" value="NZ_BJON01000011.1"/>
</dbReference>
<evidence type="ECO:0000256" key="7">
    <source>
        <dbReference type="ARBA" id="ARBA00023136"/>
    </source>
</evidence>
<organism evidence="10 11">
    <name type="scientific">Brevibacillus reuszeri</name>
    <dbReference type="NCBI Taxonomy" id="54915"/>
    <lineage>
        <taxon>Bacteria</taxon>
        <taxon>Bacillati</taxon>
        <taxon>Bacillota</taxon>
        <taxon>Bacilli</taxon>
        <taxon>Bacillales</taxon>
        <taxon>Paenibacillaceae</taxon>
        <taxon>Brevibacillus</taxon>
    </lineage>
</organism>
<dbReference type="GO" id="GO:0055085">
    <property type="term" value="P:transmembrane transport"/>
    <property type="evidence" value="ECO:0007669"/>
    <property type="project" value="InterPro"/>
</dbReference>
<dbReference type="EMBL" id="LGIQ01000017">
    <property type="protein sequence ID" value="KNB68664.1"/>
    <property type="molecule type" value="Genomic_DNA"/>
</dbReference>
<evidence type="ECO:0000256" key="3">
    <source>
        <dbReference type="ARBA" id="ARBA00022448"/>
    </source>
</evidence>
<feature type="transmembrane region" description="Helical" evidence="8">
    <location>
        <begin position="6"/>
        <end position="24"/>
    </location>
</feature>
<evidence type="ECO:0000256" key="2">
    <source>
        <dbReference type="ARBA" id="ARBA00010145"/>
    </source>
</evidence>
<feature type="transmembrane region" description="Helical" evidence="8">
    <location>
        <begin position="129"/>
        <end position="151"/>
    </location>
</feature>
<evidence type="ECO:0000256" key="1">
    <source>
        <dbReference type="ARBA" id="ARBA00004651"/>
    </source>
</evidence>
<evidence type="ECO:0000313" key="10">
    <source>
        <dbReference type="EMBL" id="KNB68664.1"/>
    </source>
</evidence>
<proteinExistence type="inferred from homology"/>